<dbReference type="Proteomes" id="UP000014062">
    <property type="component" value="Chromosome"/>
</dbReference>
<accession>A0A7U9DX35</accession>
<organism evidence="2 3">
    <name type="scientific">Streptomyces lividans 1326</name>
    <dbReference type="NCBI Taxonomy" id="1200984"/>
    <lineage>
        <taxon>Bacteria</taxon>
        <taxon>Bacillati</taxon>
        <taxon>Actinomycetota</taxon>
        <taxon>Actinomycetes</taxon>
        <taxon>Kitasatosporales</taxon>
        <taxon>Streptomycetaceae</taxon>
        <taxon>Streptomyces</taxon>
    </lineage>
</organism>
<evidence type="ECO:0000256" key="1">
    <source>
        <dbReference type="SAM" id="MobiDB-lite"/>
    </source>
</evidence>
<evidence type="ECO:0000313" key="2">
    <source>
        <dbReference type="EMBL" id="EOY49462.1"/>
    </source>
</evidence>
<evidence type="ECO:0000313" key="3">
    <source>
        <dbReference type="Proteomes" id="UP000014062"/>
    </source>
</evidence>
<dbReference type="AlphaFoldDB" id="A0A7U9DX35"/>
<feature type="region of interest" description="Disordered" evidence="1">
    <location>
        <begin position="1"/>
        <end position="45"/>
    </location>
</feature>
<dbReference type="EMBL" id="CM001889">
    <property type="protein sequence ID" value="EOY49462.1"/>
    <property type="molecule type" value="Genomic_DNA"/>
</dbReference>
<reference evidence="3" key="1">
    <citation type="journal article" date="2013" name="Genome Biol. Evol.">
        <title>The genome sequence of Streptomyces lividans 66 reveals a novel tRNA-dependent peptide biosynthetic system within a metal-related genomic island.</title>
        <authorList>
            <person name="Cruz-Morales P."/>
            <person name="Vijgenboom E."/>
            <person name="Iruegas-Bocardo F."/>
            <person name="Girard G."/>
            <person name="Yanez-Guerra L.A."/>
            <person name="Ramos-Aboites H.E."/>
            <person name="Pernodet J.L."/>
            <person name="Anne J."/>
            <person name="van Wezel G.P."/>
            <person name="Barona-Gomez F."/>
        </authorList>
    </citation>
    <scope>NUCLEOTIDE SEQUENCE [LARGE SCALE GENOMIC DNA]</scope>
    <source>
        <strain evidence="3">1326</strain>
    </source>
</reference>
<name>A0A7U9DX35_STRLI</name>
<gene>
    <name evidence="2" type="ORF">SLI_4754</name>
</gene>
<protein>
    <submittedName>
        <fullName evidence="2">Uncharacterized protein</fullName>
    </submittedName>
</protein>
<proteinExistence type="predicted"/>
<sequence>MPSGPDAAFGGGRLYADGGDGRLHAGGGSLTGRWAAGPSPRGRRR</sequence>